<keyword evidence="2" id="KW-1185">Reference proteome</keyword>
<evidence type="ECO:0008006" key="3">
    <source>
        <dbReference type="Google" id="ProtNLM"/>
    </source>
</evidence>
<dbReference type="Proteomes" id="UP000298631">
    <property type="component" value="Plasmid unnamed1"/>
</dbReference>
<protein>
    <recommendedName>
        <fullName evidence="3">Phage tail protein</fullName>
    </recommendedName>
</protein>
<proteinExistence type="predicted"/>
<dbReference type="EMBL" id="CP039965">
    <property type="protein sequence ID" value="QCO57453.1"/>
    <property type="molecule type" value="Genomic_DNA"/>
</dbReference>
<name>A0A4P8EKL3_9RHOB</name>
<gene>
    <name evidence="1" type="ORF">EOK75_17215</name>
</gene>
<dbReference type="KEGG" id="pseb:EOK75_17215"/>
<keyword evidence="1" id="KW-0614">Plasmid</keyword>
<dbReference type="OrthoDB" id="7859801at2"/>
<organism evidence="1 2">
    <name type="scientific">Pseudorhodobacter turbinis</name>
    <dbReference type="NCBI Taxonomy" id="2500533"/>
    <lineage>
        <taxon>Bacteria</taxon>
        <taxon>Pseudomonadati</taxon>
        <taxon>Pseudomonadota</taxon>
        <taxon>Alphaproteobacteria</taxon>
        <taxon>Rhodobacterales</taxon>
        <taxon>Paracoccaceae</taxon>
        <taxon>Pseudorhodobacter</taxon>
    </lineage>
</organism>
<reference evidence="1 2" key="1">
    <citation type="submission" date="2019-05" db="EMBL/GenBank/DDBJ databases">
        <title>Pseudorhodobacter turbinis sp. nov., isolated from the gut of the Korean turban shell.</title>
        <authorList>
            <person name="Jeong Y.-S."/>
            <person name="Kang W.-R."/>
            <person name="Bae J.-W."/>
        </authorList>
    </citation>
    <scope>NUCLEOTIDE SEQUENCE [LARGE SCALE GENOMIC DNA]</scope>
    <source>
        <strain evidence="1 2">S12M18</strain>
        <plasmid evidence="1 2">unnamed1</plasmid>
    </source>
</reference>
<evidence type="ECO:0000313" key="1">
    <source>
        <dbReference type="EMBL" id="QCO57453.1"/>
    </source>
</evidence>
<sequence>MAGITGRAAGFIATLYYVETVMTTKDATTVAAGAVTINNVKDVADMGTLSKARTVIDIPVYGDDVMGKLPGQADPGEFTFNVTLNNDNVIHKSLRDDSGKTEHTFIIKFSQDTNETYCVFDGYVATADVSQPRDDRIQMDISIARSGAVTWIDAP</sequence>
<dbReference type="RefSeq" id="WP_137195247.1">
    <property type="nucleotide sequence ID" value="NZ_CP039965.1"/>
</dbReference>
<accession>A0A4P8EKL3</accession>
<dbReference type="Gene3D" id="4.10.410.40">
    <property type="match status" value="1"/>
</dbReference>
<geneLocation type="plasmid" evidence="1 2">
    <name>unnamed1</name>
</geneLocation>
<dbReference type="AlphaFoldDB" id="A0A4P8EKL3"/>
<evidence type="ECO:0000313" key="2">
    <source>
        <dbReference type="Proteomes" id="UP000298631"/>
    </source>
</evidence>